<sequence>MCTLTVELATIGSHRAQNDCAISSLEMFAIILLGSITLLVYAVIRYYQYTARYPKGPRPLPFIGNFYDQHGGIFTVFTPVPYVQITDFKAMKEAYIEQGVINSNGENWREQRRAAITILRDFGMGKNLMEEQVRSSVADYIEFLRNIEDKENVDMRWPIQVMVANIINEVLFGYRFKHDSCQPLVDYVEDFNKINEYIVDNVDRAMKGYRTEDEPRCFVHAYMQKMESNAFLDQTNLYGTCSDFFLAGQETTTTTLRWAMLLFAKHQDAQEKLRQEALAVVGKDRSPAMADQFQMPYARACVLELQRFTNIITNNQRMTVRDVEVAGQMIPKDTWVQADIHFLLVNDPLFVRPEEFRPDRYIAEDGRTLRSDLVERTIPFSLGKRVCAGEGMARVELFLGLTATFQHFKITPRPGETIDLVPRPGPIKTPKPQKMRIERLQMLIVLLLLIAVVVYYYGINRILGLPPGPPPLPLIGNMLSFDWDLDKVLHEHVVRNANVYLAKRNPQQLLKMWFGGSYGLGFQANDMVKEQRKFALKTLHEIGFNSPALEDDVHNSGMEVVSRWRKSEGAEVDVTENIAFLPMVGGPLMMVFETFPVIRKLDFLLGNHFARLQAMLNDANAMVEDGIEIAEKSFNPDNQPSCYVDAFLHEVKRLEDAGKPIGNFHSKQLLASASALWGAGFDTTVNTIRLCLLEVVNHPEVQRKLQKEIDDVIGGRRIRFDDQKQLPYTCAFLQEVFRIVNVLPINFLRETTQDTEIEGYSIAEGTTVLPQFSMVHSDPNEFERPEYFCPERHIDSERRFIKDPRITPFSVGARACLGEVLARMEIFVLFTTFVQNCHFSKTGKVPPSIEFTTGFALNLNSSGIMLVAVLLLIALVVYYYGINRILGLPPGPPPLPIICNMLSFDWDIDKVLLNWKARYGPVFTMWLPNPMVVIGDHKVLQEHVARNAIVYLAKRNPEQLMKVWFGGNYGLGFEENDMVKEQRKFALKTLHEVGFNTPALEDAVHNVALEAVSRWRKRSNGAAVDVTDNIAKSVGNVIWKLIFGVDLEFDNEVVPKFRRMQQEFLPMIGGPLMMAFEMFPIVRKFDFLFGSHFARLEALLKDANKLMEEKIKIAESSYNPDNEAGCYVDAFLQEVKRLEDAGKPIGFDTTVNTTRLWCLELVNYPEVQRKLQKEIDDVIGGRNPFSTTRNSYRINALSFKKRSTRSYGDFRAPRDIRTTLPFHYDRQVWRAMRPILLLFCCFICVNSYKFLVHSTRFAKSHVNFLARLADTLVDAGHEVVVLSPILNRRIGGAMTKKARIPQCAEAAAHEDKFDTENSQNLWTMRHPIQMFAERRESFTAWAHQCNSELGHTGLVEQLKAENFDAAFTESFDFCAPVLFHLLGIDKWALTESVAIRDGGFHYTQTPGNPAYVPSMMAGRGEVMTFADRVSNALSFVLMDFFINQFVPTMESMIAQRVPDLPPINSLLATNSLVFLNSEPLVDFPKLTSARIIDIGGITVSSGHAPLNQTWSKILDLRPHTILLSFGTMAKSFAMPEEYKTTIRKTFRTFPNVTFIWKYEMPEHHISEGIQNIVESTWIPQRDMLHDMRLTAFITHCGQASTTEAIDAGIPLIVVPVMGDQGRNAYQVERNGIGIRLEKTDLANVGKLEEAIRNILSHPSYRKNAERVRYLVADRPFPMKEIFVKNMEFLAKHGPLRQLDHYGRHLSFIQYYLIDVITFAALICVLFLTIGALSVRWILRKILVGKEKEE</sequence>
<evidence type="ECO:0000256" key="3">
    <source>
        <dbReference type="ARBA" id="ARBA00022723"/>
    </source>
</evidence>
<organism evidence="6 7">
    <name type="scientific">Pristionchus pacificus</name>
    <name type="common">Parasitic nematode worm</name>
    <dbReference type="NCBI Taxonomy" id="54126"/>
    <lineage>
        <taxon>Eukaryota</taxon>
        <taxon>Metazoa</taxon>
        <taxon>Ecdysozoa</taxon>
        <taxon>Nematoda</taxon>
        <taxon>Chromadorea</taxon>
        <taxon>Rhabditida</taxon>
        <taxon>Rhabditina</taxon>
        <taxon>Diplogasteromorpha</taxon>
        <taxon>Diplogasteroidea</taxon>
        <taxon>Neodiplogasteridae</taxon>
        <taxon>Pristionchus</taxon>
    </lineage>
</organism>
<dbReference type="Pfam" id="PF00201">
    <property type="entry name" value="UDPGT"/>
    <property type="match status" value="1"/>
</dbReference>
<keyword evidence="4" id="KW-0408">Iron</keyword>
<dbReference type="InterPro" id="IPR017972">
    <property type="entry name" value="Cyt_P450_CS"/>
</dbReference>
<dbReference type="FunFam" id="1.10.630.10:FF:000122">
    <property type="entry name" value="Cytochrome P450"/>
    <property type="match status" value="2"/>
</dbReference>
<accession>A0A8R1YH25</accession>
<dbReference type="GO" id="GO:0005737">
    <property type="term" value="C:cytoplasm"/>
    <property type="evidence" value="ECO:0000318"/>
    <property type="project" value="GO_Central"/>
</dbReference>
<protein>
    <submittedName>
        <fullName evidence="6">Glucuronosyltransferase</fullName>
    </submittedName>
</protein>
<dbReference type="GO" id="GO:0006805">
    <property type="term" value="P:xenobiotic metabolic process"/>
    <property type="evidence" value="ECO:0000318"/>
    <property type="project" value="GO_Central"/>
</dbReference>
<dbReference type="GO" id="GO:0006082">
    <property type="term" value="P:organic acid metabolic process"/>
    <property type="evidence" value="ECO:0000318"/>
    <property type="project" value="GO_Central"/>
</dbReference>
<dbReference type="Proteomes" id="UP000005239">
    <property type="component" value="Unassembled WGS sequence"/>
</dbReference>
<dbReference type="PRINTS" id="PR00463">
    <property type="entry name" value="EP450I"/>
</dbReference>
<proteinExistence type="inferred from homology"/>
<evidence type="ECO:0000256" key="1">
    <source>
        <dbReference type="ARBA" id="ARBA00010617"/>
    </source>
</evidence>
<keyword evidence="3" id="KW-0479">Metal-binding</keyword>
<dbReference type="Pfam" id="PF00067">
    <property type="entry name" value="p450"/>
    <property type="match status" value="3"/>
</dbReference>
<dbReference type="PANTHER" id="PTHR24300">
    <property type="entry name" value="CYTOCHROME P450 508A4-RELATED"/>
    <property type="match status" value="1"/>
</dbReference>
<dbReference type="InterPro" id="IPR002213">
    <property type="entry name" value="UDP_glucos_trans"/>
</dbReference>
<dbReference type="CDD" id="cd03784">
    <property type="entry name" value="GT1_Gtf-like"/>
    <property type="match status" value="1"/>
</dbReference>
<dbReference type="GO" id="GO:0008194">
    <property type="term" value="F:UDP-glycosyltransferase activity"/>
    <property type="evidence" value="ECO:0007669"/>
    <property type="project" value="InterPro"/>
</dbReference>
<dbReference type="SUPFAM" id="SSF48264">
    <property type="entry name" value="Cytochrome P450"/>
    <property type="match status" value="3"/>
</dbReference>
<dbReference type="PRINTS" id="PR00385">
    <property type="entry name" value="P450"/>
</dbReference>
<dbReference type="Gene3D" id="3.40.50.2000">
    <property type="entry name" value="Glycogen Phosphorylase B"/>
    <property type="match status" value="2"/>
</dbReference>
<keyword evidence="2" id="KW-0808">Transferase</keyword>
<evidence type="ECO:0000313" key="7">
    <source>
        <dbReference type="Proteomes" id="UP000005239"/>
    </source>
</evidence>
<dbReference type="InterPro" id="IPR002401">
    <property type="entry name" value="Cyt_P450_E_grp-I"/>
</dbReference>
<dbReference type="GO" id="GO:0016712">
    <property type="term" value="F:oxidoreductase activity, acting on paired donors, with incorporation or reduction of molecular oxygen, reduced flavin or flavoprotein as one donor, and incorporation of one atom of oxygen"/>
    <property type="evidence" value="ECO:0000318"/>
    <property type="project" value="GO_Central"/>
</dbReference>
<dbReference type="PROSITE" id="PS00375">
    <property type="entry name" value="UDPGT"/>
    <property type="match status" value="1"/>
</dbReference>
<dbReference type="InterPro" id="IPR050182">
    <property type="entry name" value="Cytochrome_P450_fam2"/>
</dbReference>
<name>A0A2A6CJP7_PRIPA</name>
<keyword evidence="5" id="KW-0503">Monooxygenase</keyword>
<dbReference type="GO" id="GO:0020037">
    <property type="term" value="F:heme binding"/>
    <property type="evidence" value="ECO:0000318"/>
    <property type="project" value="GO_Central"/>
</dbReference>
<accession>A0A2A6CJP7</accession>
<gene>
    <name evidence="6" type="primary">WBGene00100681</name>
</gene>
<evidence type="ECO:0000256" key="4">
    <source>
        <dbReference type="ARBA" id="ARBA00023004"/>
    </source>
</evidence>
<dbReference type="InterPro" id="IPR035595">
    <property type="entry name" value="UDP_glycos_trans_CS"/>
</dbReference>
<evidence type="ECO:0000256" key="2">
    <source>
        <dbReference type="ARBA" id="ARBA00022679"/>
    </source>
</evidence>
<dbReference type="Gene3D" id="1.10.630.10">
    <property type="entry name" value="Cytochrome P450"/>
    <property type="match status" value="3"/>
</dbReference>
<reference evidence="6" key="2">
    <citation type="submission" date="2022-06" db="UniProtKB">
        <authorList>
            <consortium name="EnsemblMetazoa"/>
        </authorList>
    </citation>
    <scope>IDENTIFICATION</scope>
    <source>
        <strain evidence="6">PS312</strain>
    </source>
</reference>
<reference evidence="7" key="1">
    <citation type="journal article" date="2008" name="Nat. Genet.">
        <title>The Pristionchus pacificus genome provides a unique perspective on nematode lifestyle and parasitism.</title>
        <authorList>
            <person name="Dieterich C."/>
            <person name="Clifton S.W."/>
            <person name="Schuster L.N."/>
            <person name="Chinwalla A."/>
            <person name="Delehaunty K."/>
            <person name="Dinkelacker I."/>
            <person name="Fulton L."/>
            <person name="Fulton R."/>
            <person name="Godfrey J."/>
            <person name="Minx P."/>
            <person name="Mitreva M."/>
            <person name="Roeseler W."/>
            <person name="Tian H."/>
            <person name="Witte H."/>
            <person name="Yang S.P."/>
            <person name="Wilson R.K."/>
            <person name="Sommer R.J."/>
        </authorList>
    </citation>
    <scope>NUCLEOTIDE SEQUENCE [LARGE SCALE GENOMIC DNA]</scope>
    <source>
        <strain evidence="7">PS312</strain>
    </source>
</reference>
<dbReference type="FunFam" id="3.40.50.2000:FF:000201">
    <property type="entry name" value="UDP-glucuronosyltransferase"/>
    <property type="match status" value="1"/>
</dbReference>
<evidence type="ECO:0000256" key="5">
    <source>
        <dbReference type="ARBA" id="ARBA00023033"/>
    </source>
</evidence>
<dbReference type="InterPro" id="IPR036396">
    <property type="entry name" value="Cyt_P450_sf"/>
</dbReference>
<dbReference type="SUPFAM" id="SSF53756">
    <property type="entry name" value="UDP-Glycosyltransferase/glycogen phosphorylase"/>
    <property type="match status" value="1"/>
</dbReference>
<dbReference type="PANTHER" id="PTHR24300:SF338">
    <property type="entry name" value="CYTOCHROME P450 CYP36A1-RELATED"/>
    <property type="match status" value="1"/>
</dbReference>
<keyword evidence="7" id="KW-1185">Reference proteome</keyword>
<dbReference type="GO" id="GO:0005506">
    <property type="term" value="F:iron ion binding"/>
    <property type="evidence" value="ECO:0007669"/>
    <property type="project" value="InterPro"/>
</dbReference>
<dbReference type="PROSITE" id="PS00086">
    <property type="entry name" value="CYTOCHROME_P450"/>
    <property type="match status" value="2"/>
</dbReference>
<dbReference type="EnsemblMetazoa" id="PPA11127.1">
    <property type="protein sequence ID" value="PPA11127.1"/>
    <property type="gene ID" value="WBGene00100681"/>
</dbReference>
<evidence type="ECO:0000313" key="6">
    <source>
        <dbReference type="EnsemblMetazoa" id="PPA11127.1"/>
    </source>
</evidence>
<comment type="similarity">
    <text evidence="1">Belongs to the cytochrome P450 family.</text>
</comment>
<keyword evidence="5" id="KW-0560">Oxidoreductase</keyword>
<dbReference type="InterPro" id="IPR001128">
    <property type="entry name" value="Cyt_P450"/>
</dbReference>